<reference evidence="1" key="1">
    <citation type="journal article" date="2015" name="PeerJ">
        <title>First genomic representation of candidate bacterial phylum KSB3 points to enhanced environmental sensing as a trigger of wastewater bulking.</title>
        <authorList>
            <person name="Sekiguchi Y."/>
            <person name="Ohashi A."/>
            <person name="Parks D.H."/>
            <person name="Yamauchi T."/>
            <person name="Tyson G.W."/>
            <person name="Hugenholtz P."/>
        </authorList>
    </citation>
    <scope>NUCLEOTIDE SEQUENCE [LARGE SCALE GENOMIC DNA]</scope>
</reference>
<dbReference type="InterPro" id="IPR011042">
    <property type="entry name" value="6-blade_b-propeller_TolB-like"/>
</dbReference>
<dbReference type="STRING" id="1499966.U14_03524"/>
<keyword evidence="2" id="KW-1185">Reference proteome</keyword>
<proteinExistence type="predicted"/>
<gene>
    <name evidence="1" type="ORF">U14_03524</name>
</gene>
<dbReference type="SUPFAM" id="SSF82171">
    <property type="entry name" value="DPP6 N-terminal domain-like"/>
    <property type="match status" value="1"/>
</dbReference>
<dbReference type="HOGENOM" id="CLU_1264853_0_0_0"/>
<name>A0A081BPF7_9BACT</name>
<dbReference type="AlphaFoldDB" id="A0A081BPF7"/>
<organism evidence="1">
    <name type="scientific">Candidatus Moduliflexus flocculans</name>
    <dbReference type="NCBI Taxonomy" id="1499966"/>
    <lineage>
        <taxon>Bacteria</taxon>
        <taxon>Candidatus Moduliflexota</taxon>
        <taxon>Candidatus Moduliflexia</taxon>
        <taxon>Candidatus Moduliflexales</taxon>
        <taxon>Candidatus Moduliflexaceae</taxon>
    </lineage>
</organism>
<sequence>MSPDGNHRQRLTTDTQLADYYPAWSPDGKYLVYAASPDKQKGNWELKVISADGREQIPLFTHPANEKFPDWSSGYVPDEWVLQQQFVYEAEEMPRVIGAVTEDGKAVYADTSAASGFLMYGPYKWFAPAKYVASFRLKINNNDLDEMIALIEVSADQGKRSLIQTPIQARDFEQADQYQEFQLVFSLTEHTPLEFRVYFSGKTGVWVDNVTVSPVAVF</sequence>
<dbReference type="EMBL" id="DF820458">
    <property type="protein sequence ID" value="GAK52273.1"/>
    <property type="molecule type" value="Genomic_DNA"/>
</dbReference>
<dbReference type="Proteomes" id="UP000030700">
    <property type="component" value="Unassembled WGS sequence"/>
</dbReference>
<protein>
    <submittedName>
        <fullName evidence="1">Uncharacterized protein</fullName>
    </submittedName>
</protein>
<evidence type="ECO:0000313" key="2">
    <source>
        <dbReference type="Proteomes" id="UP000030700"/>
    </source>
</evidence>
<evidence type="ECO:0000313" key="1">
    <source>
        <dbReference type="EMBL" id="GAK52273.1"/>
    </source>
</evidence>
<dbReference type="Pfam" id="PF07676">
    <property type="entry name" value="PD40"/>
    <property type="match status" value="1"/>
</dbReference>
<accession>A0A081BPF7</accession>
<dbReference type="Gene3D" id="2.120.10.30">
    <property type="entry name" value="TolB, C-terminal domain"/>
    <property type="match status" value="1"/>
</dbReference>
<dbReference type="InterPro" id="IPR011659">
    <property type="entry name" value="WD40"/>
</dbReference>